<reference evidence="1" key="2">
    <citation type="journal article" date="2022" name="New Phytol.">
        <title>Evolutionary transition to the ectomycorrhizal habit in the genomes of a hyperdiverse lineage of mushroom-forming fungi.</title>
        <authorList>
            <person name="Looney B."/>
            <person name="Miyauchi S."/>
            <person name="Morin E."/>
            <person name="Drula E."/>
            <person name="Courty P.E."/>
            <person name="Kohler A."/>
            <person name="Kuo A."/>
            <person name="LaButti K."/>
            <person name="Pangilinan J."/>
            <person name="Lipzen A."/>
            <person name="Riley R."/>
            <person name="Andreopoulos W."/>
            <person name="He G."/>
            <person name="Johnson J."/>
            <person name="Nolan M."/>
            <person name="Tritt A."/>
            <person name="Barry K.W."/>
            <person name="Grigoriev I.V."/>
            <person name="Nagy L.G."/>
            <person name="Hibbett D."/>
            <person name="Henrissat B."/>
            <person name="Matheny P.B."/>
            <person name="Labbe J."/>
            <person name="Martin F.M."/>
        </authorList>
    </citation>
    <scope>NUCLEOTIDE SEQUENCE</scope>
    <source>
        <strain evidence="1">HHB10654</strain>
    </source>
</reference>
<evidence type="ECO:0000313" key="2">
    <source>
        <dbReference type="Proteomes" id="UP000814140"/>
    </source>
</evidence>
<sequence length="287" mass="32556">FSLIRDEWPNAVARLAQDEKEFEDMTFDETVPQSFEAICEWGYLHHMANNRDMARGFVLLYRPTDPVFVKRDIRNSVEVNIRFQGFLGDHNLKPLGNWRGTPDTIHKAVQYLRLQSGPFPELMEGQVSCIENIKRFVFRHILDPEDAAAAIRAFDMVDDSISFQRRVFTKASGITNAGKTAPFHRFWRVTTKLDLGRKTAEGRAERCNHLLFSPGDFVDVTARVDIANIRSTGNVPSVKVFLAPLAVVQLCKQEEVAEVSVSHRIWGPLNLPDVAIGHGSGDVERFF</sequence>
<comment type="caution">
    <text evidence="1">The sequence shown here is derived from an EMBL/GenBank/DDBJ whole genome shotgun (WGS) entry which is preliminary data.</text>
</comment>
<gene>
    <name evidence="1" type="ORF">BV25DRAFT_1817153</name>
</gene>
<organism evidence="1 2">
    <name type="scientific">Artomyces pyxidatus</name>
    <dbReference type="NCBI Taxonomy" id="48021"/>
    <lineage>
        <taxon>Eukaryota</taxon>
        <taxon>Fungi</taxon>
        <taxon>Dikarya</taxon>
        <taxon>Basidiomycota</taxon>
        <taxon>Agaricomycotina</taxon>
        <taxon>Agaricomycetes</taxon>
        <taxon>Russulales</taxon>
        <taxon>Auriscalpiaceae</taxon>
        <taxon>Artomyces</taxon>
    </lineage>
</organism>
<accession>A0ACB8SDR5</accession>
<name>A0ACB8SDR5_9AGAM</name>
<protein>
    <submittedName>
        <fullName evidence="1">Uncharacterized protein</fullName>
    </submittedName>
</protein>
<reference evidence="1" key="1">
    <citation type="submission" date="2021-03" db="EMBL/GenBank/DDBJ databases">
        <authorList>
            <consortium name="DOE Joint Genome Institute"/>
            <person name="Ahrendt S."/>
            <person name="Looney B.P."/>
            <person name="Miyauchi S."/>
            <person name="Morin E."/>
            <person name="Drula E."/>
            <person name="Courty P.E."/>
            <person name="Chicoki N."/>
            <person name="Fauchery L."/>
            <person name="Kohler A."/>
            <person name="Kuo A."/>
            <person name="Labutti K."/>
            <person name="Pangilinan J."/>
            <person name="Lipzen A."/>
            <person name="Riley R."/>
            <person name="Andreopoulos W."/>
            <person name="He G."/>
            <person name="Johnson J."/>
            <person name="Barry K.W."/>
            <person name="Grigoriev I.V."/>
            <person name="Nagy L."/>
            <person name="Hibbett D."/>
            <person name="Henrissat B."/>
            <person name="Matheny P.B."/>
            <person name="Labbe J."/>
            <person name="Martin F."/>
        </authorList>
    </citation>
    <scope>NUCLEOTIDE SEQUENCE</scope>
    <source>
        <strain evidence="1">HHB10654</strain>
    </source>
</reference>
<feature type="non-terminal residue" evidence="1">
    <location>
        <position position="1"/>
    </location>
</feature>
<dbReference type="Proteomes" id="UP000814140">
    <property type="component" value="Unassembled WGS sequence"/>
</dbReference>
<evidence type="ECO:0000313" key="1">
    <source>
        <dbReference type="EMBL" id="KAI0054377.1"/>
    </source>
</evidence>
<dbReference type="EMBL" id="MU277469">
    <property type="protein sequence ID" value="KAI0054377.1"/>
    <property type="molecule type" value="Genomic_DNA"/>
</dbReference>
<proteinExistence type="predicted"/>
<keyword evidence="2" id="KW-1185">Reference proteome</keyword>